<evidence type="ECO:0000256" key="1">
    <source>
        <dbReference type="ARBA" id="ARBA00023054"/>
    </source>
</evidence>
<protein>
    <recommendedName>
        <fullName evidence="3">ODAD1 central coiled coil region domain-containing protein</fullName>
    </recommendedName>
</protein>
<dbReference type="InterPro" id="IPR051876">
    <property type="entry name" value="ODA-DC/CCD"/>
</dbReference>
<proteinExistence type="predicted"/>
<organism evidence="4 5">
    <name type="scientific">Rodentolepis nana</name>
    <name type="common">Dwarf tapeworm</name>
    <name type="synonym">Hymenolepis nana</name>
    <dbReference type="NCBI Taxonomy" id="102285"/>
    <lineage>
        <taxon>Eukaryota</taxon>
        <taxon>Metazoa</taxon>
        <taxon>Spiralia</taxon>
        <taxon>Lophotrochozoa</taxon>
        <taxon>Platyhelminthes</taxon>
        <taxon>Cestoda</taxon>
        <taxon>Eucestoda</taxon>
        <taxon>Cyclophyllidea</taxon>
        <taxon>Hymenolepididae</taxon>
        <taxon>Rodentolepis</taxon>
    </lineage>
</organism>
<evidence type="ECO:0000313" key="4">
    <source>
        <dbReference type="EMBL" id="VDO01754.1"/>
    </source>
</evidence>
<accession>A0A3P7SG89</accession>
<dbReference type="Proteomes" id="UP000278807">
    <property type="component" value="Unassembled WGS sequence"/>
</dbReference>
<gene>
    <name evidence="4" type="ORF">HNAJ_LOCUS5894</name>
</gene>
<feature type="domain" description="ODAD1 central coiled coil region" evidence="3">
    <location>
        <begin position="12"/>
        <end position="224"/>
    </location>
</feature>
<feature type="coiled-coil region" evidence="2">
    <location>
        <begin position="132"/>
        <end position="166"/>
    </location>
</feature>
<reference evidence="4 5" key="1">
    <citation type="submission" date="2018-11" db="EMBL/GenBank/DDBJ databases">
        <authorList>
            <consortium name="Pathogen Informatics"/>
        </authorList>
    </citation>
    <scope>NUCLEOTIDE SEQUENCE [LARGE SCALE GENOMIC DNA]</scope>
</reference>
<keyword evidence="1 2" id="KW-0175">Coiled coil</keyword>
<sequence length="302" mass="35062">MLKQDSQYFEIFFDREDAIQKIQALIERGDKEEKQHNTDMKELIRLIDHNRKLTDYIRAKVKERDEDPQLHAWRAKKAAEAESQQKQTEETLDKYEQAFNKMLKLTQAPSSDRLMDSYIRNEDRNFSLFNYIIEIYEEVEQLQTKIDNLRKQIMENQELVDKETESINKELDFLRALSEGIDENNIDIQGEFDKTQSFLQETAAMIGDLSESLHCDTSLIQQRLCASKEVTLETLLEYMALVEERVNNLLLIRQRIAKANADAPNSVKTNFMGGNLKSKSVAQPIIAPPKIPEGFDASKLPL</sequence>
<evidence type="ECO:0000313" key="5">
    <source>
        <dbReference type="Proteomes" id="UP000278807"/>
    </source>
</evidence>
<dbReference type="InterPro" id="IPR049258">
    <property type="entry name" value="ODAD1_CC"/>
</dbReference>
<dbReference type="Pfam" id="PF21773">
    <property type="entry name" value="ODAD1_CC"/>
    <property type="match status" value="1"/>
</dbReference>
<keyword evidence="5" id="KW-1185">Reference proteome</keyword>
<dbReference type="AlphaFoldDB" id="A0A3P7SG89"/>
<name>A0A3P7SG89_RODNA</name>
<evidence type="ECO:0000256" key="2">
    <source>
        <dbReference type="SAM" id="Coils"/>
    </source>
</evidence>
<evidence type="ECO:0000259" key="3">
    <source>
        <dbReference type="Pfam" id="PF21773"/>
    </source>
</evidence>
<dbReference type="PANTHER" id="PTHR21694:SF18">
    <property type="entry name" value="COILED-COIL DOMAIN-CONTAINING PROTEIN 63"/>
    <property type="match status" value="1"/>
</dbReference>
<dbReference type="PANTHER" id="PTHR21694">
    <property type="entry name" value="COILED-COIL DOMAIN-CONTAINING PROTEIN 63"/>
    <property type="match status" value="1"/>
</dbReference>
<dbReference type="OrthoDB" id="6283519at2759"/>
<dbReference type="EMBL" id="UZAE01005621">
    <property type="protein sequence ID" value="VDO01754.1"/>
    <property type="molecule type" value="Genomic_DNA"/>
</dbReference>